<evidence type="ECO:0000256" key="2">
    <source>
        <dbReference type="ARBA" id="ARBA00010190"/>
    </source>
</evidence>
<dbReference type="PANTHER" id="PTHR43700">
    <property type="entry name" value="PHOSPHORIBOSYLAMINOIMIDAZOLE-SUCCINOCARBOXAMIDE SYNTHASE"/>
    <property type="match status" value="1"/>
</dbReference>
<comment type="catalytic activity">
    <reaction evidence="8">
        <text>5-amino-1-(5-phospho-D-ribosyl)imidazole-4-carboxylate + L-aspartate + ATP = (2S)-2-[5-amino-1-(5-phospho-beta-D-ribosyl)imidazole-4-carboxamido]succinate + ADP + phosphate + 2 H(+)</text>
        <dbReference type="Rhea" id="RHEA:22628"/>
        <dbReference type="ChEBI" id="CHEBI:15378"/>
        <dbReference type="ChEBI" id="CHEBI:29991"/>
        <dbReference type="ChEBI" id="CHEBI:30616"/>
        <dbReference type="ChEBI" id="CHEBI:43474"/>
        <dbReference type="ChEBI" id="CHEBI:58443"/>
        <dbReference type="ChEBI" id="CHEBI:77657"/>
        <dbReference type="ChEBI" id="CHEBI:456216"/>
        <dbReference type="EC" id="6.3.2.6"/>
    </reaction>
</comment>
<evidence type="ECO:0000256" key="4">
    <source>
        <dbReference type="ARBA" id="ARBA00022598"/>
    </source>
</evidence>
<comment type="caution">
    <text evidence="10">The sequence shown here is derived from an EMBL/GenBank/DDBJ whole genome shotgun (WGS) entry which is preliminary data.</text>
</comment>
<dbReference type="Pfam" id="PF01259">
    <property type="entry name" value="SAICAR_synt"/>
    <property type="match status" value="1"/>
</dbReference>
<evidence type="ECO:0000256" key="1">
    <source>
        <dbReference type="ARBA" id="ARBA00004672"/>
    </source>
</evidence>
<evidence type="ECO:0000313" key="10">
    <source>
        <dbReference type="EMBL" id="RMI38614.1"/>
    </source>
</evidence>
<comment type="pathway">
    <text evidence="1">Purine metabolism; IMP biosynthesis via de novo pathway; 5-amino-1-(5-phospho-D-ribosyl)imidazole-4-carboxamide from 5-amino-1-(5-phospho-D-ribosyl)imidazole-4-carboxylate: step 1/2.</text>
</comment>
<keyword evidence="11" id="KW-1185">Reference proteome</keyword>
<sequence>MPILRSTRNLTTIHPATATTLGVGVFEYTDHWSVFHYGRMPDPIPGKGEATCHMAVHTFRLLEAAGVATHFRRQVSASQIEFDLASIPDLGGAPLTPGSVACLLPVQSLFRNELPAGSSVHRRVADGTLRPADVGLTGMPAVGERLAQPLIEYATMLDPVNRYIGEAEAQRLTGLSDSQIKAMRDITITVNRVLAEHAHQAGLRLCDGKVEFMLSGEGHMVVADSPGTPDECRLTWGGVPCGKQILRDWYVAHGLEVPVKRLIAQGVPRDQWPRPAPLPRGFAAVMSEVYRALADTWTGRHHGTASVLDTAARAAADLIR</sequence>
<accession>A0A3M2LMC5</accession>
<dbReference type="GO" id="GO:0005737">
    <property type="term" value="C:cytoplasm"/>
    <property type="evidence" value="ECO:0007669"/>
    <property type="project" value="TreeGrafter"/>
</dbReference>
<dbReference type="SUPFAM" id="SSF56104">
    <property type="entry name" value="SAICAR synthase-like"/>
    <property type="match status" value="1"/>
</dbReference>
<reference evidence="10 11" key="1">
    <citation type="submission" date="2018-10" db="EMBL/GenBank/DDBJ databases">
        <title>Isolation from soil.</title>
        <authorList>
            <person name="Hu J."/>
        </authorList>
    </citation>
    <scope>NUCLEOTIDE SEQUENCE [LARGE SCALE GENOMIC DNA]</scope>
    <source>
        <strain evidence="10 11">NEAU-Ht49</strain>
    </source>
</reference>
<dbReference type="RefSeq" id="WP_122198256.1">
    <property type="nucleotide sequence ID" value="NZ_JBHSKC010000031.1"/>
</dbReference>
<dbReference type="Proteomes" id="UP000282674">
    <property type="component" value="Unassembled WGS sequence"/>
</dbReference>
<proteinExistence type="inferred from homology"/>
<keyword evidence="7" id="KW-0067">ATP-binding</keyword>
<evidence type="ECO:0000256" key="6">
    <source>
        <dbReference type="ARBA" id="ARBA00022755"/>
    </source>
</evidence>
<keyword evidence="6" id="KW-0658">Purine biosynthesis</keyword>
<evidence type="ECO:0000256" key="8">
    <source>
        <dbReference type="ARBA" id="ARBA00048475"/>
    </source>
</evidence>
<dbReference type="EMBL" id="RFFG01000082">
    <property type="protein sequence ID" value="RMI38614.1"/>
    <property type="molecule type" value="Genomic_DNA"/>
</dbReference>
<keyword evidence="4" id="KW-0436">Ligase</keyword>
<name>A0A3M2LMC5_9ACTN</name>
<gene>
    <name evidence="10" type="ORF">EBO15_32290</name>
</gene>
<dbReference type="UniPathway" id="UPA00074">
    <property type="reaction ID" value="UER00131"/>
</dbReference>
<dbReference type="AlphaFoldDB" id="A0A3M2LMC5"/>
<dbReference type="OrthoDB" id="3507497at2"/>
<protein>
    <recommendedName>
        <fullName evidence="3">phosphoribosylaminoimidazolesuccinocarboxamide synthase</fullName>
        <ecNumber evidence="3">6.3.2.6</ecNumber>
    </recommendedName>
</protein>
<evidence type="ECO:0000256" key="5">
    <source>
        <dbReference type="ARBA" id="ARBA00022741"/>
    </source>
</evidence>
<dbReference type="PANTHER" id="PTHR43700:SF1">
    <property type="entry name" value="PHOSPHORIBOSYLAMINOIMIDAZOLE-SUCCINOCARBOXAMIDE SYNTHASE"/>
    <property type="match status" value="1"/>
</dbReference>
<dbReference type="Gene3D" id="3.30.470.20">
    <property type="entry name" value="ATP-grasp fold, B domain"/>
    <property type="match status" value="1"/>
</dbReference>
<dbReference type="EC" id="6.3.2.6" evidence="3"/>
<dbReference type="GO" id="GO:0005524">
    <property type="term" value="F:ATP binding"/>
    <property type="evidence" value="ECO:0007669"/>
    <property type="project" value="UniProtKB-KW"/>
</dbReference>
<evidence type="ECO:0000256" key="3">
    <source>
        <dbReference type="ARBA" id="ARBA00012217"/>
    </source>
</evidence>
<dbReference type="InterPro" id="IPR028923">
    <property type="entry name" value="SAICAR_synt/ADE2_N"/>
</dbReference>
<evidence type="ECO:0000256" key="7">
    <source>
        <dbReference type="ARBA" id="ARBA00022840"/>
    </source>
</evidence>
<keyword evidence="5" id="KW-0547">Nucleotide-binding</keyword>
<organism evidence="10 11">
    <name type="scientific">Actinomadura harenae</name>
    <dbReference type="NCBI Taxonomy" id="2483351"/>
    <lineage>
        <taxon>Bacteria</taxon>
        <taxon>Bacillati</taxon>
        <taxon>Actinomycetota</taxon>
        <taxon>Actinomycetes</taxon>
        <taxon>Streptosporangiales</taxon>
        <taxon>Thermomonosporaceae</taxon>
        <taxon>Actinomadura</taxon>
    </lineage>
</organism>
<evidence type="ECO:0000313" key="11">
    <source>
        <dbReference type="Proteomes" id="UP000282674"/>
    </source>
</evidence>
<feature type="domain" description="SAICAR synthetase/ADE2 N-terminal" evidence="9">
    <location>
        <begin position="25"/>
        <end position="250"/>
    </location>
</feature>
<dbReference type="Gene3D" id="3.30.200.20">
    <property type="entry name" value="Phosphorylase Kinase, domain 1"/>
    <property type="match status" value="1"/>
</dbReference>
<comment type="similarity">
    <text evidence="2">Belongs to the SAICAR synthetase family.</text>
</comment>
<evidence type="ECO:0000259" key="9">
    <source>
        <dbReference type="Pfam" id="PF01259"/>
    </source>
</evidence>
<dbReference type="GO" id="GO:0006189">
    <property type="term" value="P:'de novo' IMP biosynthetic process"/>
    <property type="evidence" value="ECO:0007669"/>
    <property type="project" value="UniProtKB-UniPathway"/>
</dbReference>
<dbReference type="GO" id="GO:0004639">
    <property type="term" value="F:phosphoribosylaminoimidazolesuccinocarboxamide synthase activity"/>
    <property type="evidence" value="ECO:0007669"/>
    <property type="project" value="UniProtKB-EC"/>
</dbReference>